<sequence>MSARDFQLAIASLIASPETCCEILTEEEPFFTRFSLTEKEKLRLHGIVRQRGISACCSLYRMNRITPVYSQLSNTCMLLKDELVPLVEEFWLHLTKPSLQFKEEVLEFGAFLTNKISTGAICQPYLKEVLQLEIAMNELSYLPEGEHRILTFEHDIFFVLRALADGSLDDADVPPSVCRYKIYINNDKVEMEPAEAE</sequence>
<dbReference type="EMBL" id="JAKLTR010000002">
    <property type="protein sequence ID" value="MCG2613498.1"/>
    <property type="molecule type" value="Genomic_DNA"/>
</dbReference>
<gene>
    <name evidence="1" type="ORF">LZZ85_04365</name>
</gene>
<keyword evidence="2" id="KW-1185">Reference proteome</keyword>
<evidence type="ECO:0000313" key="1">
    <source>
        <dbReference type="EMBL" id="MCG2613498.1"/>
    </source>
</evidence>
<name>A0ABS9KME6_9BACT</name>
<dbReference type="Proteomes" id="UP001165367">
    <property type="component" value="Unassembled WGS sequence"/>
</dbReference>
<dbReference type="RefSeq" id="WP_237868726.1">
    <property type="nucleotide sequence ID" value="NZ_JAKLTR010000002.1"/>
</dbReference>
<organism evidence="1 2">
    <name type="scientific">Terrimonas ginsenosidimutans</name>
    <dbReference type="NCBI Taxonomy" id="2908004"/>
    <lineage>
        <taxon>Bacteria</taxon>
        <taxon>Pseudomonadati</taxon>
        <taxon>Bacteroidota</taxon>
        <taxon>Chitinophagia</taxon>
        <taxon>Chitinophagales</taxon>
        <taxon>Chitinophagaceae</taxon>
        <taxon>Terrimonas</taxon>
    </lineage>
</organism>
<accession>A0ABS9KME6</accession>
<reference evidence="1" key="1">
    <citation type="submission" date="2022-01" db="EMBL/GenBank/DDBJ databases">
        <authorList>
            <person name="Jo J.-H."/>
            <person name="Im W.-T."/>
        </authorList>
    </citation>
    <scope>NUCLEOTIDE SEQUENCE</scope>
    <source>
        <strain evidence="1">NA20</strain>
    </source>
</reference>
<evidence type="ECO:0000313" key="2">
    <source>
        <dbReference type="Proteomes" id="UP001165367"/>
    </source>
</evidence>
<proteinExistence type="predicted"/>
<protein>
    <submittedName>
        <fullName evidence="1">Uncharacterized protein</fullName>
    </submittedName>
</protein>
<comment type="caution">
    <text evidence="1">The sequence shown here is derived from an EMBL/GenBank/DDBJ whole genome shotgun (WGS) entry which is preliminary data.</text>
</comment>